<dbReference type="PROSITE" id="PS50920">
    <property type="entry name" value="SOLCAR"/>
    <property type="match status" value="1"/>
</dbReference>
<keyword evidence="4 5" id="KW-0472">Membrane</keyword>
<keyword evidence="7" id="KW-1133">Transmembrane helix</keyword>
<evidence type="ECO:0000256" key="6">
    <source>
        <dbReference type="RuleBase" id="RU000488"/>
    </source>
</evidence>
<organism evidence="8 9">
    <name type="scientific">Papaver nudicaule</name>
    <name type="common">Iceland poppy</name>
    <dbReference type="NCBI Taxonomy" id="74823"/>
    <lineage>
        <taxon>Eukaryota</taxon>
        <taxon>Viridiplantae</taxon>
        <taxon>Streptophyta</taxon>
        <taxon>Embryophyta</taxon>
        <taxon>Tracheophyta</taxon>
        <taxon>Spermatophyta</taxon>
        <taxon>Magnoliopsida</taxon>
        <taxon>Ranunculales</taxon>
        <taxon>Papaveraceae</taxon>
        <taxon>Papaveroideae</taxon>
        <taxon>Papaver</taxon>
    </lineage>
</organism>
<evidence type="ECO:0000256" key="7">
    <source>
        <dbReference type="SAM" id="Phobius"/>
    </source>
</evidence>
<evidence type="ECO:0000313" key="8">
    <source>
        <dbReference type="EMBL" id="MCL7026810.1"/>
    </source>
</evidence>
<dbReference type="EMBL" id="JAJJMA010061348">
    <property type="protein sequence ID" value="MCL7026810.1"/>
    <property type="molecule type" value="Genomic_DNA"/>
</dbReference>
<comment type="subcellular location">
    <subcellularLocation>
        <location evidence="1">Membrane</location>
        <topology evidence="1">Multi-pass membrane protein</topology>
    </subcellularLocation>
</comment>
<reference evidence="8" key="1">
    <citation type="submission" date="2022-03" db="EMBL/GenBank/DDBJ databases">
        <title>A functionally conserved STORR gene fusion in Papaver species that diverged 16.8 million years ago.</title>
        <authorList>
            <person name="Catania T."/>
        </authorList>
    </citation>
    <scope>NUCLEOTIDE SEQUENCE</scope>
    <source>
        <strain evidence="8">S-191538</strain>
    </source>
</reference>
<proteinExistence type="inferred from homology"/>
<dbReference type="GO" id="GO:0016020">
    <property type="term" value="C:membrane"/>
    <property type="evidence" value="ECO:0007669"/>
    <property type="project" value="UniProtKB-SubCell"/>
</dbReference>
<protein>
    <submittedName>
        <fullName evidence="8">Uncharacterized protein</fullName>
    </submittedName>
</protein>
<sequence>MRTGSEESQSKPLKRAISGGISRTVTSPLDVIKIRFLVQLEPTSSWAALGKGGFWRGNVLALLMVMPYCSIQFMALHQFKTFVSGSSKDANHIFFTLTVANKPFLSVFLQLLYLEFVYANMRSAFVDLVKHRGFRGLYAGLTPALVEIIPYDGIQFGAHDNFKKFAMRLNRLRSTNQDLNLDSENQSWLKLYVCGLASGALSSSTLQIIGLPRDPKYGAKIEHHAYHGMVDALRINCFIDFNYFRLSPK</sequence>
<dbReference type="AlphaFoldDB" id="A0AA41UXU7"/>
<dbReference type="PANTHER" id="PTHR24089">
    <property type="entry name" value="SOLUTE CARRIER FAMILY 25"/>
    <property type="match status" value="1"/>
</dbReference>
<dbReference type="Gene3D" id="1.50.40.10">
    <property type="entry name" value="Mitochondrial carrier domain"/>
    <property type="match status" value="1"/>
</dbReference>
<keyword evidence="9" id="KW-1185">Reference proteome</keyword>
<dbReference type="InterPro" id="IPR018108">
    <property type="entry name" value="MCP_transmembrane"/>
</dbReference>
<keyword evidence="6" id="KW-0813">Transport</keyword>
<keyword evidence="2 5" id="KW-0812">Transmembrane</keyword>
<evidence type="ECO:0000256" key="4">
    <source>
        <dbReference type="ARBA" id="ARBA00023136"/>
    </source>
</evidence>
<dbReference type="Proteomes" id="UP001177140">
    <property type="component" value="Unassembled WGS sequence"/>
</dbReference>
<dbReference type="Pfam" id="PF00153">
    <property type="entry name" value="Mito_carr"/>
    <property type="match status" value="2"/>
</dbReference>
<name>A0AA41UXU7_PAPNU</name>
<comment type="caution">
    <text evidence="8">The sequence shown here is derived from an EMBL/GenBank/DDBJ whole genome shotgun (WGS) entry which is preliminary data.</text>
</comment>
<evidence type="ECO:0000256" key="3">
    <source>
        <dbReference type="ARBA" id="ARBA00022737"/>
    </source>
</evidence>
<accession>A0AA41UXU7</accession>
<evidence type="ECO:0000256" key="5">
    <source>
        <dbReference type="PROSITE-ProRule" id="PRU00282"/>
    </source>
</evidence>
<dbReference type="InterPro" id="IPR023395">
    <property type="entry name" value="MCP_dom_sf"/>
</dbReference>
<dbReference type="SUPFAM" id="SSF103506">
    <property type="entry name" value="Mitochondrial carrier"/>
    <property type="match status" value="1"/>
</dbReference>
<feature type="transmembrane region" description="Helical" evidence="7">
    <location>
        <begin position="91"/>
        <end position="114"/>
    </location>
</feature>
<evidence type="ECO:0000313" key="9">
    <source>
        <dbReference type="Proteomes" id="UP001177140"/>
    </source>
</evidence>
<feature type="transmembrane region" description="Helical" evidence="7">
    <location>
        <begin position="59"/>
        <end position="79"/>
    </location>
</feature>
<evidence type="ECO:0000256" key="1">
    <source>
        <dbReference type="ARBA" id="ARBA00004141"/>
    </source>
</evidence>
<gene>
    <name evidence="8" type="ORF">MKW94_001465</name>
</gene>
<comment type="similarity">
    <text evidence="6">Belongs to the mitochondrial carrier (TC 2.A.29) family.</text>
</comment>
<evidence type="ECO:0000256" key="2">
    <source>
        <dbReference type="ARBA" id="ARBA00022692"/>
    </source>
</evidence>
<keyword evidence="3" id="KW-0677">Repeat</keyword>
<feature type="repeat" description="Solcar" evidence="5">
    <location>
        <begin position="80"/>
        <end position="165"/>
    </location>
</feature>